<dbReference type="GO" id="GO:0004812">
    <property type="term" value="F:aminoacyl-tRNA ligase activity"/>
    <property type="evidence" value="ECO:0007669"/>
    <property type="project" value="InterPro"/>
</dbReference>
<dbReference type="Gene3D" id="3.30.980.10">
    <property type="entry name" value="Threonyl-trna Synthetase, Chain A, domain 2"/>
    <property type="match status" value="1"/>
</dbReference>
<dbReference type="OrthoDB" id="288942at2759"/>
<dbReference type="AlphaFoldDB" id="A0A6A6TJ96"/>
<comment type="similarity">
    <text evidence="2">Belongs to the class-II aminoacyl-tRNA synthetase family. Alax-L subfamily.</text>
</comment>
<feature type="domain" description="Threonyl/alanyl tRNA synthetase SAD" evidence="5">
    <location>
        <begin position="224"/>
        <end position="267"/>
    </location>
</feature>
<accession>A0A6A6TJ96</accession>
<evidence type="ECO:0000256" key="2">
    <source>
        <dbReference type="ARBA" id="ARBA00008429"/>
    </source>
</evidence>
<organism evidence="6 7">
    <name type="scientific">Lophiostoma macrostomum CBS 122681</name>
    <dbReference type="NCBI Taxonomy" id="1314788"/>
    <lineage>
        <taxon>Eukaryota</taxon>
        <taxon>Fungi</taxon>
        <taxon>Dikarya</taxon>
        <taxon>Ascomycota</taxon>
        <taxon>Pezizomycotina</taxon>
        <taxon>Dothideomycetes</taxon>
        <taxon>Pleosporomycetidae</taxon>
        <taxon>Pleosporales</taxon>
        <taxon>Lophiostomataceae</taxon>
        <taxon>Lophiostoma</taxon>
    </lineage>
</organism>
<dbReference type="PANTHER" id="PTHR43462:SF1">
    <property type="entry name" value="ALANYL-TRNA EDITING PROTEIN AARSD1"/>
    <property type="match status" value="1"/>
</dbReference>
<dbReference type="EMBL" id="MU004308">
    <property type="protein sequence ID" value="KAF2659297.1"/>
    <property type="molecule type" value="Genomic_DNA"/>
</dbReference>
<evidence type="ECO:0000256" key="3">
    <source>
        <dbReference type="ARBA" id="ARBA00022723"/>
    </source>
</evidence>
<dbReference type="InterPro" id="IPR009000">
    <property type="entry name" value="Transl_B-barrel_sf"/>
</dbReference>
<dbReference type="InterPro" id="IPR018163">
    <property type="entry name" value="Thr/Ala-tRNA-synth_IIc_edit"/>
</dbReference>
<gene>
    <name evidence="6" type="ORF">K491DRAFT_651487</name>
</gene>
<evidence type="ECO:0000256" key="4">
    <source>
        <dbReference type="ARBA" id="ARBA00022833"/>
    </source>
</evidence>
<reference evidence="6" key="1">
    <citation type="journal article" date="2020" name="Stud. Mycol.">
        <title>101 Dothideomycetes genomes: a test case for predicting lifestyles and emergence of pathogens.</title>
        <authorList>
            <person name="Haridas S."/>
            <person name="Albert R."/>
            <person name="Binder M."/>
            <person name="Bloem J."/>
            <person name="Labutti K."/>
            <person name="Salamov A."/>
            <person name="Andreopoulos B."/>
            <person name="Baker S."/>
            <person name="Barry K."/>
            <person name="Bills G."/>
            <person name="Bluhm B."/>
            <person name="Cannon C."/>
            <person name="Castanera R."/>
            <person name="Culley D."/>
            <person name="Daum C."/>
            <person name="Ezra D."/>
            <person name="Gonzalez J."/>
            <person name="Henrissat B."/>
            <person name="Kuo A."/>
            <person name="Liang C."/>
            <person name="Lipzen A."/>
            <person name="Lutzoni F."/>
            <person name="Magnuson J."/>
            <person name="Mondo S."/>
            <person name="Nolan M."/>
            <person name="Ohm R."/>
            <person name="Pangilinan J."/>
            <person name="Park H.-J."/>
            <person name="Ramirez L."/>
            <person name="Alfaro M."/>
            <person name="Sun H."/>
            <person name="Tritt A."/>
            <person name="Yoshinaga Y."/>
            <person name="Zwiers L.-H."/>
            <person name="Turgeon B."/>
            <person name="Goodwin S."/>
            <person name="Spatafora J."/>
            <person name="Crous P."/>
            <person name="Grigoriev I."/>
        </authorList>
    </citation>
    <scope>NUCLEOTIDE SEQUENCE</scope>
    <source>
        <strain evidence="6">CBS 122681</strain>
    </source>
</reference>
<dbReference type="InterPro" id="IPR012947">
    <property type="entry name" value="tRNA_SAD"/>
</dbReference>
<dbReference type="InterPro" id="IPR051335">
    <property type="entry name" value="Alanyl-tRNA_Editing_Enzymes"/>
</dbReference>
<dbReference type="SMART" id="SM00863">
    <property type="entry name" value="tRNA_SAD"/>
    <property type="match status" value="1"/>
</dbReference>
<evidence type="ECO:0000256" key="1">
    <source>
        <dbReference type="ARBA" id="ARBA00001947"/>
    </source>
</evidence>
<dbReference type="Proteomes" id="UP000799324">
    <property type="component" value="Unassembled WGS sequence"/>
</dbReference>
<name>A0A6A6TJ96_9PLEO</name>
<dbReference type="PANTHER" id="PTHR43462">
    <property type="entry name" value="ALANYL-TRNA EDITING PROTEIN"/>
    <property type="match status" value="1"/>
</dbReference>
<dbReference type="GO" id="GO:0046872">
    <property type="term" value="F:metal ion binding"/>
    <property type="evidence" value="ECO:0007669"/>
    <property type="project" value="UniProtKB-KW"/>
</dbReference>
<dbReference type="GO" id="GO:0043039">
    <property type="term" value="P:tRNA aminoacylation"/>
    <property type="evidence" value="ECO:0007669"/>
    <property type="project" value="InterPro"/>
</dbReference>
<evidence type="ECO:0000259" key="5">
    <source>
        <dbReference type="SMART" id="SM00863"/>
    </source>
</evidence>
<protein>
    <submittedName>
        <fullName evidence="6">ThrRS/AlaRS common domain-containing protein</fullName>
    </submittedName>
</protein>
<keyword evidence="4" id="KW-0862">Zinc</keyword>
<keyword evidence="3" id="KW-0479">Metal-binding</keyword>
<dbReference type="GO" id="GO:0005524">
    <property type="term" value="F:ATP binding"/>
    <property type="evidence" value="ECO:0007669"/>
    <property type="project" value="InterPro"/>
</dbReference>
<evidence type="ECO:0000313" key="6">
    <source>
        <dbReference type="EMBL" id="KAF2659297.1"/>
    </source>
</evidence>
<evidence type="ECO:0000313" key="7">
    <source>
        <dbReference type="Proteomes" id="UP000799324"/>
    </source>
</evidence>
<dbReference type="SUPFAM" id="SSF55186">
    <property type="entry name" value="ThrRS/AlaRS common domain"/>
    <property type="match status" value="1"/>
</dbReference>
<dbReference type="Pfam" id="PF07973">
    <property type="entry name" value="tRNA_SAD"/>
    <property type="match status" value="1"/>
</dbReference>
<proteinExistence type="inferred from homology"/>
<dbReference type="SUPFAM" id="SSF50447">
    <property type="entry name" value="Translation proteins"/>
    <property type="match status" value="1"/>
</dbReference>
<comment type="cofactor">
    <cofactor evidence="1">
        <name>Zn(2+)</name>
        <dbReference type="ChEBI" id="CHEBI:29105"/>
    </cofactor>
</comment>
<dbReference type="GO" id="GO:0002196">
    <property type="term" value="F:Ser-tRNA(Ala) deacylase activity"/>
    <property type="evidence" value="ECO:0007669"/>
    <property type="project" value="TreeGrafter"/>
</dbReference>
<dbReference type="Gene3D" id="2.40.30.130">
    <property type="match status" value="1"/>
</dbReference>
<keyword evidence="7" id="KW-1185">Reference proteome</keyword>
<sequence>MQIQSPVPVGALSCQKDSYLKSLDTEVVSCTEFSPPTQTKIPAKGKPKKVNGSAEFQAEPAQAWLIEFADSVFFPEGGGQPTDHGSVIPSANDGSSSTISITNVQRRGLRCVVLSPQPLTPGSRVRQDVDFTRRWGHMQQHTGQHLLSCIMDSMNLETLGWGMGTAGEMNYVELPRKPTSEEIRTIQDKCNAAIRANLPITVETPGDAKADSLPSDYDKEKGVVRFIKIGNLDYNACCGTHLKQTSHIGLILLHHTQPIRSTNCRLFFSAGNRAINLATTSIEAIRSMALSMSSGTAPSDVQSSVQRLSETVTEVRKSERRLLSEIAKYEGDRIKADLIAGRNAWCYRATDGLDFINLVTLEVRDAVKERGTVIMVSGEEKKAGMVMIIGQKDVVETLATKTKELVSSIKGGGRGEKWQGKVVEWKKGEIEAFHQLVTS</sequence>